<dbReference type="GO" id="GO:0003964">
    <property type="term" value="F:RNA-directed DNA polymerase activity"/>
    <property type="evidence" value="ECO:0007669"/>
    <property type="project" value="UniProtKB-KW"/>
</dbReference>
<reference evidence="8 9" key="1">
    <citation type="journal article" date="2018" name="PLoS Genet.">
        <title>Population sequencing reveals clonal diversity and ancestral inbreeding in the grapevine cultivar Chardonnay.</title>
        <authorList>
            <person name="Roach M.J."/>
            <person name="Johnson D.L."/>
            <person name="Bohlmann J."/>
            <person name="van Vuuren H.J."/>
            <person name="Jones S.J."/>
            <person name="Pretorius I.S."/>
            <person name="Schmidt S.A."/>
            <person name="Borneman A.R."/>
        </authorList>
    </citation>
    <scope>NUCLEOTIDE SEQUENCE [LARGE SCALE GENOMIC DNA]</scope>
    <source>
        <strain evidence="9">cv. Chardonnay</strain>
        <tissue evidence="8">Leaf</tissue>
    </source>
</reference>
<dbReference type="InterPro" id="IPR001584">
    <property type="entry name" value="Integrase_cat-core"/>
</dbReference>
<dbReference type="InterPro" id="IPR036397">
    <property type="entry name" value="RNaseH_sf"/>
</dbReference>
<evidence type="ECO:0000256" key="2">
    <source>
        <dbReference type="ARBA" id="ARBA00022695"/>
    </source>
</evidence>
<dbReference type="Gene3D" id="1.10.340.70">
    <property type="match status" value="1"/>
</dbReference>
<dbReference type="GO" id="GO:0016787">
    <property type="term" value="F:hydrolase activity"/>
    <property type="evidence" value="ECO:0007669"/>
    <property type="project" value="UniProtKB-KW"/>
</dbReference>
<dbReference type="InterPro" id="IPR043502">
    <property type="entry name" value="DNA/RNA_pol_sf"/>
</dbReference>
<organism evidence="8 9">
    <name type="scientific">Vitis vinifera</name>
    <name type="common">Grape</name>
    <dbReference type="NCBI Taxonomy" id="29760"/>
    <lineage>
        <taxon>Eukaryota</taxon>
        <taxon>Viridiplantae</taxon>
        <taxon>Streptophyta</taxon>
        <taxon>Embryophyta</taxon>
        <taxon>Tracheophyta</taxon>
        <taxon>Spermatophyta</taxon>
        <taxon>Magnoliopsida</taxon>
        <taxon>eudicotyledons</taxon>
        <taxon>Gunneridae</taxon>
        <taxon>Pentapetalae</taxon>
        <taxon>rosids</taxon>
        <taxon>Vitales</taxon>
        <taxon>Vitaceae</taxon>
        <taxon>Viteae</taxon>
        <taxon>Vitis</taxon>
    </lineage>
</organism>
<dbReference type="GO" id="GO:0003676">
    <property type="term" value="F:nucleic acid binding"/>
    <property type="evidence" value="ECO:0007669"/>
    <property type="project" value="InterPro"/>
</dbReference>
<dbReference type="InterPro" id="IPR012337">
    <property type="entry name" value="RNaseH-like_sf"/>
</dbReference>
<evidence type="ECO:0000313" key="8">
    <source>
        <dbReference type="EMBL" id="RVW58714.1"/>
    </source>
</evidence>
<proteinExistence type="predicted"/>
<evidence type="ECO:0000256" key="1">
    <source>
        <dbReference type="ARBA" id="ARBA00022679"/>
    </source>
</evidence>
<dbReference type="AlphaFoldDB" id="A0A438FFE9"/>
<dbReference type="InterPro" id="IPR043128">
    <property type="entry name" value="Rev_trsase/Diguanyl_cyclase"/>
</dbReference>
<dbReference type="Proteomes" id="UP000288805">
    <property type="component" value="Unassembled WGS sequence"/>
</dbReference>
<keyword evidence="3" id="KW-0540">Nuclease</keyword>
<evidence type="ECO:0000256" key="3">
    <source>
        <dbReference type="ARBA" id="ARBA00022722"/>
    </source>
</evidence>
<keyword evidence="6" id="KW-0695">RNA-directed DNA polymerase</keyword>
<keyword evidence="5" id="KW-0378">Hydrolase</keyword>
<dbReference type="SUPFAM" id="SSF56672">
    <property type="entry name" value="DNA/RNA polymerases"/>
    <property type="match status" value="1"/>
</dbReference>
<gene>
    <name evidence="8" type="primary">TY3B-I_639</name>
    <name evidence="8" type="ORF">CK203_102697</name>
</gene>
<dbReference type="PANTHER" id="PTHR37984">
    <property type="entry name" value="PROTEIN CBG26694"/>
    <property type="match status" value="1"/>
</dbReference>
<evidence type="ECO:0000313" key="9">
    <source>
        <dbReference type="Proteomes" id="UP000288805"/>
    </source>
</evidence>
<evidence type="ECO:0000256" key="6">
    <source>
        <dbReference type="ARBA" id="ARBA00022918"/>
    </source>
</evidence>
<keyword evidence="2" id="KW-0548">Nucleotidyltransferase</keyword>
<dbReference type="FunFam" id="1.10.340.70:FF:000001">
    <property type="entry name" value="Retrovirus-related Pol polyprotein from transposon gypsy-like Protein"/>
    <property type="match status" value="1"/>
</dbReference>
<dbReference type="Pfam" id="PF17917">
    <property type="entry name" value="RT_RNaseH"/>
    <property type="match status" value="1"/>
</dbReference>
<name>A0A438FFE9_VITVI</name>
<dbReference type="Gene3D" id="3.30.420.10">
    <property type="entry name" value="Ribonuclease H-like superfamily/Ribonuclease H"/>
    <property type="match status" value="1"/>
</dbReference>
<comment type="caution">
    <text evidence="8">The sequence shown here is derived from an EMBL/GenBank/DDBJ whole genome shotgun (WGS) entry which is preliminary data.</text>
</comment>
<dbReference type="GO" id="GO:0004519">
    <property type="term" value="F:endonuclease activity"/>
    <property type="evidence" value="ECO:0007669"/>
    <property type="project" value="UniProtKB-KW"/>
</dbReference>
<dbReference type="PANTHER" id="PTHR37984:SF5">
    <property type="entry name" value="PROTEIN NYNRIN-LIKE"/>
    <property type="match status" value="1"/>
</dbReference>
<keyword evidence="1" id="KW-0808">Transferase</keyword>
<dbReference type="Pfam" id="PF17921">
    <property type="entry name" value="Integrase_H2C2"/>
    <property type="match status" value="1"/>
</dbReference>
<dbReference type="InterPro" id="IPR041588">
    <property type="entry name" value="Integrase_H2C2"/>
</dbReference>
<dbReference type="Gene3D" id="3.30.70.270">
    <property type="match status" value="1"/>
</dbReference>
<dbReference type="InterPro" id="IPR050951">
    <property type="entry name" value="Retrovirus_Pol_polyprotein"/>
</dbReference>
<dbReference type="CDD" id="cd09274">
    <property type="entry name" value="RNase_HI_RT_Ty3"/>
    <property type="match status" value="1"/>
</dbReference>
<sequence length="418" mass="48294">MLYVKPEKCEFAQEEITFLGHKTSVGLIRMDKGKVQAIMEWSVPTKVTELRSFLGLANYYRRFIKGYSKREAISTEPVLRLLDLDLPFEVQTDASDRALGGVLVQEGHPVVFESRKLNNAEQRYSTHEKEMTVVVHCLQQWRHYLLGSIFTVVTDNVANTFFKTQKKLSPRQARWRYWLEGDLLVAKGERWYVPTGGLRKDLLRETHDSKWAGHPGEERTLALLAKSYYWPKMGEDVQACVKSCLVCQMDKIERKKGVGLLQPLPIPERPWENISMDFITGFPTVRDFKSVFIVVDRFSKYAVFLLAPDACPVEEAARLFFSNVVKHFGLPKDIVSDRDARFIGRFWVELFKLLGSELKFSTANHPQTDGQTKRINALLEEYLRHYVIATQKNSVDLMDTAQLCYNLQRKLSNRDESL</sequence>
<evidence type="ECO:0000259" key="7">
    <source>
        <dbReference type="PROSITE" id="PS50994"/>
    </source>
</evidence>
<evidence type="ECO:0000256" key="4">
    <source>
        <dbReference type="ARBA" id="ARBA00022759"/>
    </source>
</evidence>
<dbReference type="PROSITE" id="PS50994">
    <property type="entry name" value="INTEGRASE"/>
    <property type="match status" value="1"/>
</dbReference>
<dbReference type="GO" id="GO:0015074">
    <property type="term" value="P:DNA integration"/>
    <property type="evidence" value="ECO:0007669"/>
    <property type="project" value="InterPro"/>
</dbReference>
<protein>
    <submittedName>
        <fullName evidence="8">Transposon Ty3-I Gag-Pol polyprotein</fullName>
    </submittedName>
</protein>
<dbReference type="SUPFAM" id="SSF53098">
    <property type="entry name" value="Ribonuclease H-like"/>
    <property type="match status" value="1"/>
</dbReference>
<accession>A0A438FFE9</accession>
<keyword evidence="4" id="KW-0255">Endonuclease</keyword>
<dbReference type="InterPro" id="IPR041373">
    <property type="entry name" value="RT_RNaseH"/>
</dbReference>
<dbReference type="EMBL" id="QGNW01000930">
    <property type="protein sequence ID" value="RVW58714.1"/>
    <property type="molecule type" value="Genomic_DNA"/>
</dbReference>
<evidence type="ECO:0000256" key="5">
    <source>
        <dbReference type="ARBA" id="ARBA00022801"/>
    </source>
</evidence>
<feature type="domain" description="Integrase catalytic" evidence="7">
    <location>
        <begin position="266"/>
        <end position="418"/>
    </location>
</feature>